<evidence type="ECO:0000256" key="6">
    <source>
        <dbReference type="ARBA" id="ARBA00022490"/>
    </source>
</evidence>
<feature type="compositionally biased region" description="Basic and acidic residues" evidence="10">
    <location>
        <begin position="133"/>
        <end position="156"/>
    </location>
</feature>
<reference evidence="12 13" key="1">
    <citation type="submission" date="2022-11" db="EMBL/GenBank/DDBJ databases">
        <title>Desulfobotulus tamanensis H1 sp. nov. - anaerobic, alkaliphilic, sulphate reducing bacterium isolated from terrestrial mud volcano.</title>
        <authorList>
            <person name="Frolova A."/>
            <person name="Merkel A.Y."/>
            <person name="Slobodkin A.I."/>
        </authorList>
    </citation>
    <scope>NUCLEOTIDE SEQUENCE [LARGE SCALE GENOMIC DNA]</scope>
    <source>
        <strain evidence="12 13">H1</strain>
    </source>
</reference>
<evidence type="ECO:0000256" key="7">
    <source>
        <dbReference type="ARBA" id="ARBA00022795"/>
    </source>
</evidence>
<dbReference type="InterPro" id="IPR018035">
    <property type="entry name" value="Flagellar_FliH/T3SS_HrpE"/>
</dbReference>
<proteinExistence type="inferred from homology"/>
<keyword evidence="6" id="KW-0963">Cytoplasm</keyword>
<keyword evidence="13" id="KW-1185">Reference proteome</keyword>
<keyword evidence="9" id="KW-1006">Bacterial flagellum protein export</keyword>
<feature type="domain" description="Flagellar assembly protein FliH/Type III secretion system HrpE" evidence="11">
    <location>
        <begin position="208"/>
        <end position="332"/>
    </location>
</feature>
<evidence type="ECO:0000256" key="4">
    <source>
        <dbReference type="ARBA" id="ARBA00016507"/>
    </source>
</evidence>
<dbReference type="PANTHER" id="PTHR34982:SF1">
    <property type="entry name" value="FLAGELLAR ASSEMBLY PROTEIN FLIH"/>
    <property type="match status" value="1"/>
</dbReference>
<comment type="subcellular location">
    <subcellularLocation>
        <location evidence="2">Cytoplasm</location>
    </subcellularLocation>
</comment>
<comment type="function">
    <text evidence="1">Needed for flagellar regrowth and assembly.</text>
</comment>
<dbReference type="PANTHER" id="PTHR34982">
    <property type="entry name" value="YOP PROTEINS TRANSLOCATION PROTEIN L"/>
    <property type="match status" value="1"/>
</dbReference>
<feature type="compositionally biased region" description="Polar residues" evidence="10">
    <location>
        <begin position="117"/>
        <end position="131"/>
    </location>
</feature>
<keyword evidence="7" id="KW-1005">Bacterial flagellum biogenesis</keyword>
<accession>A0ABT3N8N5</accession>
<dbReference type="RefSeq" id="WP_265424690.1">
    <property type="nucleotide sequence ID" value="NZ_JAPFPW010000007.1"/>
</dbReference>
<evidence type="ECO:0000259" key="11">
    <source>
        <dbReference type="Pfam" id="PF02108"/>
    </source>
</evidence>
<keyword evidence="8" id="KW-0653">Protein transport</keyword>
<comment type="caution">
    <text evidence="12">The sequence shown here is derived from an EMBL/GenBank/DDBJ whole genome shotgun (WGS) entry which is preliminary data.</text>
</comment>
<evidence type="ECO:0000256" key="5">
    <source>
        <dbReference type="ARBA" id="ARBA00022448"/>
    </source>
</evidence>
<feature type="region of interest" description="Disordered" evidence="10">
    <location>
        <begin position="30"/>
        <end position="156"/>
    </location>
</feature>
<dbReference type="InterPro" id="IPR051472">
    <property type="entry name" value="T3SS_Stator/FliH"/>
</dbReference>
<dbReference type="PRINTS" id="PR01003">
    <property type="entry name" value="FLGFLIH"/>
</dbReference>
<gene>
    <name evidence="12" type="ORF">OOT00_07480</name>
</gene>
<protein>
    <recommendedName>
        <fullName evidence="4">Flagellar assembly protein FliH</fullName>
    </recommendedName>
</protein>
<evidence type="ECO:0000313" key="13">
    <source>
        <dbReference type="Proteomes" id="UP001209681"/>
    </source>
</evidence>
<name>A0ABT3N8N5_9BACT</name>
<keyword evidence="5" id="KW-0813">Transport</keyword>
<evidence type="ECO:0000256" key="2">
    <source>
        <dbReference type="ARBA" id="ARBA00004496"/>
    </source>
</evidence>
<dbReference type="InterPro" id="IPR000563">
    <property type="entry name" value="Flag_FliH"/>
</dbReference>
<feature type="region of interest" description="Disordered" evidence="10">
    <location>
        <begin position="1"/>
        <end position="20"/>
    </location>
</feature>
<comment type="similarity">
    <text evidence="3">Belongs to the FliH family.</text>
</comment>
<evidence type="ECO:0000256" key="3">
    <source>
        <dbReference type="ARBA" id="ARBA00006602"/>
    </source>
</evidence>
<evidence type="ECO:0000256" key="9">
    <source>
        <dbReference type="ARBA" id="ARBA00023225"/>
    </source>
</evidence>
<evidence type="ECO:0000313" key="12">
    <source>
        <dbReference type="EMBL" id="MCW7753821.1"/>
    </source>
</evidence>
<dbReference type="EMBL" id="JAPFPW010000007">
    <property type="protein sequence ID" value="MCW7753821.1"/>
    <property type="molecule type" value="Genomic_DNA"/>
</dbReference>
<dbReference type="Proteomes" id="UP001209681">
    <property type="component" value="Unassembled WGS sequence"/>
</dbReference>
<organism evidence="12 13">
    <name type="scientific">Desulfobotulus pelophilus</name>
    <dbReference type="NCBI Taxonomy" id="2823377"/>
    <lineage>
        <taxon>Bacteria</taxon>
        <taxon>Pseudomonadati</taxon>
        <taxon>Thermodesulfobacteriota</taxon>
        <taxon>Desulfobacteria</taxon>
        <taxon>Desulfobacterales</taxon>
        <taxon>Desulfobacteraceae</taxon>
        <taxon>Desulfobotulus</taxon>
    </lineage>
</organism>
<evidence type="ECO:0000256" key="1">
    <source>
        <dbReference type="ARBA" id="ARBA00003041"/>
    </source>
</evidence>
<dbReference type="Pfam" id="PF02108">
    <property type="entry name" value="FliH"/>
    <property type="match status" value="1"/>
</dbReference>
<evidence type="ECO:0000256" key="8">
    <source>
        <dbReference type="ARBA" id="ARBA00022927"/>
    </source>
</evidence>
<evidence type="ECO:0000256" key="10">
    <source>
        <dbReference type="SAM" id="MobiDB-lite"/>
    </source>
</evidence>
<sequence>MSDKEQNGEEGWEQMDVGRLRRFVREEVPLVRPPEKDSGEEDPFTALHKNAKPGTEGFRAFAPRGPSSAGYAASFPEKGATGPVSSGKGGGASAGFRPSFQPPSEEGKGAVPEEGTVSFQESPSGEQSGEDFSSEKRATLKKEAEQKGYADGLARGRADGQKEGYAAGHSEGLAAGREEGLAQGAAEGYDKGYGEGREAGLAELESRARELGELVFSMRNQWPDILGRYEKEVVSLAVEIAETLVFGTLPVDGAVVERAVISALHRLPDPLKVSVAVNPEDFQLVEMARERLFEAVPELRQLDIAADPGISRGGCRVSAASGSIREDLKQRMAVLKETLIMAADSRGG</sequence>